<proteinExistence type="predicted"/>
<keyword evidence="2" id="KW-1185">Reference proteome</keyword>
<name>A0ACC0NFN7_RHOML</name>
<reference evidence="1" key="1">
    <citation type="submission" date="2022-02" db="EMBL/GenBank/DDBJ databases">
        <title>Plant Genome Project.</title>
        <authorList>
            <person name="Zhang R.-G."/>
        </authorList>
    </citation>
    <scope>NUCLEOTIDE SEQUENCE</scope>
    <source>
        <strain evidence="1">AT1</strain>
    </source>
</reference>
<sequence length="300" mass="34134">MRMPQGCAHYVQGHNRTIWVLLRHGSKSWPIRVVDNVMQYGWSEFCKMHRIGNGYKMILSCERKWIFDTIIFDEDDNQIVYHWSDEPNAYWQHLQPVQDFGFHTAMSSSSSYTNNNSQYNGDEKCGCGRRVVMRTSLTTKNPGRRFLGCINYKANPKTCSRGLEYAKIMQAKKEALEGEVEELKMKIESLERGKQIMEEENEALVVKMADLTEANVSLQAQIEVWKTEAKKSRLFRTCLRGKIIVVVVLLSIIVFVIDFCVELGVEVAPWESSLGIGVVGIVALPLPLPLAHDAADELDG</sequence>
<protein>
    <submittedName>
        <fullName evidence="1">Uncharacterized protein</fullName>
    </submittedName>
</protein>
<evidence type="ECO:0000313" key="1">
    <source>
        <dbReference type="EMBL" id="KAI8552015.1"/>
    </source>
</evidence>
<accession>A0ACC0NFN7</accession>
<comment type="caution">
    <text evidence="1">The sequence shown here is derived from an EMBL/GenBank/DDBJ whole genome shotgun (WGS) entry which is preliminary data.</text>
</comment>
<dbReference type="EMBL" id="CM046393">
    <property type="protein sequence ID" value="KAI8552015.1"/>
    <property type="molecule type" value="Genomic_DNA"/>
</dbReference>
<gene>
    <name evidence="1" type="ORF">RHMOL_Rhmol06G0232400</name>
</gene>
<organism evidence="1 2">
    <name type="scientific">Rhododendron molle</name>
    <name type="common">Chinese azalea</name>
    <name type="synonym">Azalea mollis</name>
    <dbReference type="NCBI Taxonomy" id="49168"/>
    <lineage>
        <taxon>Eukaryota</taxon>
        <taxon>Viridiplantae</taxon>
        <taxon>Streptophyta</taxon>
        <taxon>Embryophyta</taxon>
        <taxon>Tracheophyta</taxon>
        <taxon>Spermatophyta</taxon>
        <taxon>Magnoliopsida</taxon>
        <taxon>eudicotyledons</taxon>
        <taxon>Gunneridae</taxon>
        <taxon>Pentapetalae</taxon>
        <taxon>asterids</taxon>
        <taxon>Ericales</taxon>
        <taxon>Ericaceae</taxon>
        <taxon>Ericoideae</taxon>
        <taxon>Rhodoreae</taxon>
        <taxon>Rhododendron</taxon>
    </lineage>
</organism>
<evidence type="ECO:0000313" key="2">
    <source>
        <dbReference type="Proteomes" id="UP001062846"/>
    </source>
</evidence>
<dbReference type="Proteomes" id="UP001062846">
    <property type="component" value="Chromosome 6"/>
</dbReference>